<name>A0A1H6DZI8_9ACTN</name>
<dbReference type="RefSeq" id="WP_103889994.1">
    <property type="nucleotide sequence ID" value="NZ_FNVU01000022.1"/>
</dbReference>
<accession>A0A1H6DZI8</accession>
<proteinExistence type="predicted"/>
<keyword evidence="3" id="KW-1185">Reference proteome</keyword>
<feature type="chain" id="PRO_5009296398" evidence="1">
    <location>
        <begin position="40"/>
        <end position="382"/>
    </location>
</feature>
<dbReference type="Proteomes" id="UP000236754">
    <property type="component" value="Unassembled WGS sequence"/>
</dbReference>
<dbReference type="EMBL" id="FNVU01000022">
    <property type="protein sequence ID" value="SEG90768.1"/>
    <property type="molecule type" value="Genomic_DNA"/>
</dbReference>
<sequence length="382" mass="39731">MTVRATVRRARGVLAAAALLALATTCLGTVGPAAQSAHAATFTVYDQTQGDWHHWDLEQLGLVDNAAVYDRWGLSCSTTGCSNVPSQATFEAAVQAAVGTFTAAASAPLVLDLENILPVSATSAAQAQQDLALYEKLATWAHDAEPSAPLGIYSYDYSTANSSSTKQLYTGGYLQFFAPSLYNRWATVADWESELDAAVANDHAMDSALPIYPYLWPQWDNGTSGQLSGPDWDTEFARVQARTQGAIVWADAATTLGSGSCGWLGDLAREMSLLTGTQSSGPLTVTTQVPNTCEAVRGSSTAVTVTLTDKGTAATAATTLRSASGPQGITGTFGATAVPALAPGASWSTTMSLAVPSGETDQTALVRIAYDGGFGRLTLIVP</sequence>
<feature type="signal peptide" evidence="1">
    <location>
        <begin position="1"/>
        <end position="39"/>
    </location>
</feature>
<evidence type="ECO:0000313" key="2">
    <source>
        <dbReference type="EMBL" id="SEG90768.1"/>
    </source>
</evidence>
<evidence type="ECO:0000313" key="3">
    <source>
        <dbReference type="Proteomes" id="UP000236754"/>
    </source>
</evidence>
<organism evidence="2 3">
    <name type="scientific">Actinacidiphila yanglinensis</name>
    <dbReference type="NCBI Taxonomy" id="310779"/>
    <lineage>
        <taxon>Bacteria</taxon>
        <taxon>Bacillati</taxon>
        <taxon>Actinomycetota</taxon>
        <taxon>Actinomycetes</taxon>
        <taxon>Kitasatosporales</taxon>
        <taxon>Streptomycetaceae</taxon>
        <taxon>Actinacidiphila</taxon>
    </lineage>
</organism>
<dbReference type="AlphaFoldDB" id="A0A1H6DZI8"/>
<dbReference type="OrthoDB" id="4324333at2"/>
<keyword evidence="1" id="KW-0732">Signal</keyword>
<evidence type="ECO:0000256" key="1">
    <source>
        <dbReference type="SAM" id="SignalP"/>
    </source>
</evidence>
<gene>
    <name evidence="2" type="ORF">SAMN05216223_12280</name>
</gene>
<protein>
    <submittedName>
        <fullName evidence="2">Uncharacterized protein</fullName>
    </submittedName>
</protein>
<reference evidence="2 3" key="1">
    <citation type="submission" date="2016-10" db="EMBL/GenBank/DDBJ databases">
        <authorList>
            <person name="de Groot N.N."/>
        </authorList>
    </citation>
    <scope>NUCLEOTIDE SEQUENCE [LARGE SCALE GENOMIC DNA]</scope>
    <source>
        <strain evidence="2 3">CGMCC 4.2023</strain>
    </source>
</reference>